<evidence type="ECO:0000256" key="2">
    <source>
        <dbReference type="SAM" id="MobiDB-lite"/>
    </source>
</evidence>
<evidence type="ECO:0000313" key="3">
    <source>
        <dbReference type="EMBL" id="KAH1056302.1"/>
    </source>
</evidence>
<evidence type="ECO:0000313" key="4">
    <source>
        <dbReference type="Proteomes" id="UP000828251"/>
    </source>
</evidence>
<keyword evidence="4" id="KW-1185">Reference proteome</keyword>
<keyword evidence="1" id="KW-0175">Coiled coil</keyword>
<name>A0A9D3ZQG6_9ROSI</name>
<accession>A0A9D3ZQG6</accession>
<gene>
    <name evidence="3" type="ORF">J1N35_034367</name>
</gene>
<feature type="region of interest" description="Disordered" evidence="2">
    <location>
        <begin position="1"/>
        <end position="20"/>
    </location>
</feature>
<feature type="compositionally biased region" description="Polar residues" evidence="2">
    <location>
        <begin position="1"/>
        <end position="10"/>
    </location>
</feature>
<dbReference type="Proteomes" id="UP000828251">
    <property type="component" value="Unassembled WGS sequence"/>
</dbReference>
<dbReference type="EMBL" id="JAIQCV010000010">
    <property type="protein sequence ID" value="KAH1056302.1"/>
    <property type="molecule type" value="Genomic_DNA"/>
</dbReference>
<proteinExistence type="predicted"/>
<protein>
    <submittedName>
        <fullName evidence="3">Uncharacterized protein</fullName>
    </submittedName>
</protein>
<sequence length="124" mass="14110">MTDPNSSIVGSTQCSTLSQTSSSMDMDTIMEWAQIAIIVVDAMVQPGSSICKRLRVEGGSHNTIGKELTEPISNWETKFKSLKIESKDRVRQLKRKIKSLEDRHLADLERVWKENNEALERYNI</sequence>
<comment type="caution">
    <text evidence="3">The sequence shown here is derived from an EMBL/GenBank/DDBJ whole genome shotgun (WGS) entry which is preliminary data.</text>
</comment>
<evidence type="ECO:0000256" key="1">
    <source>
        <dbReference type="SAM" id="Coils"/>
    </source>
</evidence>
<organism evidence="3 4">
    <name type="scientific">Gossypium stocksii</name>
    <dbReference type="NCBI Taxonomy" id="47602"/>
    <lineage>
        <taxon>Eukaryota</taxon>
        <taxon>Viridiplantae</taxon>
        <taxon>Streptophyta</taxon>
        <taxon>Embryophyta</taxon>
        <taxon>Tracheophyta</taxon>
        <taxon>Spermatophyta</taxon>
        <taxon>Magnoliopsida</taxon>
        <taxon>eudicotyledons</taxon>
        <taxon>Gunneridae</taxon>
        <taxon>Pentapetalae</taxon>
        <taxon>rosids</taxon>
        <taxon>malvids</taxon>
        <taxon>Malvales</taxon>
        <taxon>Malvaceae</taxon>
        <taxon>Malvoideae</taxon>
        <taxon>Gossypium</taxon>
    </lineage>
</organism>
<feature type="coiled-coil region" evidence="1">
    <location>
        <begin position="83"/>
        <end position="110"/>
    </location>
</feature>
<feature type="compositionally biased region" description="Low complexity" evidence="2">
    <location>
        <begin position="11"/>
        <end position="20"/>
    </location>
</feature>
<dbReference type="AlphaFoldDB" id="A0A9D3ZQG6"/>
<reference evidence="3 4" key="1">
    <citation type="journal article" date="2021" name="Plant Biotechnol. J.">
        <title>Multi-omics assisted identification of the key and species-specific regulatory components of drought-tolerant mechanisms in Gossypium stocksii.</title>
        <authorList>
            <person name="Yu D."/>
            <person name="Ke L."/>
            <person name="Zhang D."/>
            <person name="Wu Y."/>
            <person name="Sun Y."/>
            <person name="Mei J."/>
            <person name="Sun J."/>
            <person name="Sun Y."/>
        </authorList>
    </citation>
    <scope>NUCLEOTIDE SEQUENCE [LARGE SCALE GENOMIC DNA]</scope>
    <source>
        <strain evidence="4">cv. E1</strain>
        <tissue evidence="3">Leaf</tissue>
    </source>
</reference>